<dbReference type="OrthoDB" id="406833at2759"/>
<dbReference type="Gene3D" id="3.10.110.10">
    <property type="entry name" value="Ubiquitin Conjugating Enzyme"/>
    <property type="match status" value="1"/>
</dbReference>
<sequence>MSSPMRTKRLLRELRQLKLSQSRYVSLDTTDNIDKWIVRLCGVEGTLYADEEFTLLFEFPADYPIEAPVVTFTGKTPVHPHVYSNGHICLSILYKHWCPVLTVDAICQSVLSMLSSCEKKERPERDQVYIKQAKASPKDTVWIFDGTY</sequence>
<reference evidence="3" key="1">
    <citation type="submission" date="2022-07" db="EMBL/GenBank/DDBJ databases">
        <title>Phylogenomic reconstructions and comparative analyses of Kickxellomycotina fungi.</title>
        <authorList>
            <person name="Reynolds N.K."/>
            <person name="Stajich J.E."/>
            <person name="Barry K."/>
            <person name="Grigoriev I.V."/>
            <person name="Crous P."/>
            <person name="Smith M.E."/>
        </authorList>
    </citation>
    <scope>NUCLEOTIDE SEQUENCE</scope>
    <source>
        <strain evidence="3">BCRC 34297</strain>
    </source>
</reference>
<dbReference type="InterPro" id="IPR016135">
    <property type="entry name" value="UBQ-conjugating_enzyme/RWD"/>
</dbReference>
<evidence type="ECO:0000256" key="1">
    <source>
        <dbReference type="ARBA" id="ARBA00022786"/>
    </source>
</evidence>
<dbReference type="Proteomes" id="UP001140011">
    <property type="component" value="Unassembled WGS sequence"/>
</dbReference>
<gene>
    <name evidence="3" type="ORF">GGI19_000451</name>
</gene>
<dbReference type="SUPFAM" id="SSF54495">
    <property type="entry name" value="UBC-like"/>
    <property type="match status" value="1"/>
</dbReference>
<protein>
    <recommendedName>
        <fullName evidence="2">UBC core domain-containing protein</fullName>
    </recommendedName>
</protein>
<accession>A0A9W8H0V2</accession>
<dbReference type="SMART" id="SM00212">
    <property type="entry name" value="UBCc"/>
    <property type="match status" value="1"/>
</dbReference>
<dbReference type="AlphaFoldDB" id="A0A9W8H0V2"/>
<keyword evidence="4" id="KW-1185">Reference proteome</keyword>
<name>A0A9W8H0V2_9FUNG</name>
<evidence type="ECO:0000313" key="4">
    <source>
        <dbReference type="Proteomes" id="UP001140011"/>
    </source>
</evidence>
<proteinExistence type="predicted"/>
<evidence type="ECO:0000259" key="2">
    <source>
        <dbReference type="PROSITE" id="PS50127"/>
    </source>
</evidence>
<keyword evidence="1" id="KW-0833">Ubl conjugation pathway</keyword>
<organism evidence="3 4">
    <name type="scientific">Coemansia pectinata</name>
    <dbReference type="NCBI Taxonomy" id="1052879"/>
    <lineage>
        <taxon>Eukaryota</taxon>
        <taxon>Fungi</taxon>
        <taxon>Fungi incertae sedis</taxon>
        <taxon>Zoopagomycota</taxon>
        <taxon>Kickxellomycotina</taxon>
        <taxon>Kickxellomycetes</taxon>
        <taxon>Kickxellales</taxon>
        <taxon>Kickxellaceae</taxon>
        <taxon>Coemansia</taxon>
    </lineage>
</organism>
<dbReference type="InterPro" id="IPR050113">
    <property type="entry name" value="Ub_conjugating_enzyme"/>
</dbReference>
<comment type="caution">
    <text evidence="3">The sequence shown here is derived from an EMBL/GenBank/DDBJ whole genome shotgun (WGS) entry which is preliminary data.</text>
</comment>
<dbReference type="PANTHER" id="PTHR24067">
    <property type="entry name" value="UBIQUITIN-CONJUGATING ENZYME E2"/>
    <property type="match status" value="1"/>
</dbReference>
<dbReference type="EMBL" id="JANBUH010000012">
    <property type="protein sequence ID" value="KAJ2756929.1"/>
    <property type="molecule type" value="Genomic_DNA"/>
</dbReference>
<feature type="domain" description="UBC core" evidence="2">
    <location>
        <begin position="5"/>
        <end position="148"/>
    </location>
</feature>
<dbReference type="InterPro" id="IPR000608">
    <property type="entry name" value="UBC"/>
</dbReference>
<dbReference type="CDD" id="cd23808">
    <property type="entry name" value="UBCc_UBE2W"/>
    <property type="match status" value="1"/>
</dbReference>
<dbReference type="Pfam" id="PF00179">
    <property type="entry name" value="UQ_con"/>
    <property type="match status" value="1"/>
</dbReference>
<dbReference type="PROSITE" id="PS50127">
    <property type="entry name" value="UBC_2"/>
    <property type="match status" value="1"/>
</dbReference>
<evidence type="ECO:0000313" key="3">
    <source>
        <dbReference type="EMBL" id="KAJ2756929.1"/>
    </source>
</evidence>